<keyword evidence="1" id="KW-0472">Membrane</keyword>
<dbReference type="EMBL" id="CP008921">
    <property type="protein sequence ID" value="AIG44526.1"/>
    <property type="molecule type" value="Genomic_DNA"/>
</dbReference>
<proteinExistence type="predicted"/>
<dbReference type="RefSeq" id="WP_024381243.1">
    <property type="nucleotide sequence ID" value="NZ_ALLE01000028.1"/>
</dbReference>
<dbReference type="Proteomes" id="UP000028185">
    <property type="component" value="Chromosome"/>
</dbReference>
<keyword evidence="1" id="KW-1133">Transmembrane helix</keyword>
<keyword evidence="1" id="KW-0812">Transmembrane</keyword>
<accession>A0A075SM86</accession>
<dbReference type="PATRIC" id="fig|1214179.4.peg.2202"/>
<name>A0A075SM86_STRSU</name>
<dbReference type="AlphaFoldDB" id="A0A075SM86"/>
<gene>
    <name evidence="2" type="ORF">ID09_11045</name>
</gene>
<organism evidence="2 3">
    <name type="scientific">Streptococcus suis 6407</name>
    <dbReference type="NCBI Taxonomy" id="1214179"/>
    <lineage>
        <taxon>Bacteria</taxon>
        <taxon>Bacillati</taxon>
        <taxon>Bacillota</taxon>
        <taxon>Bacilli</taxon>
        <taxon>Lactobacillales</taxon>
        <taxon>Streptococcaceae</taxon>
        <taxon>Streptococcus</taxon>
    </lineage>
</organism>
<reference evidence="2 3" key="1">
    <citation type="journal article" date="2014" name="Genome Announc.">
        <title>Whole-Genome Sequence of Streptococcus suis Serotype 4 Reference Strain 6407.</title>
        <authorList>
            <person name="Wang K."/>
            <person name="Chen J."/>
            <person name="Yao H."/>
            <person name="Lu C."/>
        </authorList>
    </citation>
    <scope>NUCLEOTIDE SEQUENCE [LARGE SCALE GENOMIC DNA]</scope>
    <source>
        <strain evidence="2">6407</strain>
    </source>
</reference>
<feature type="transmembrane region" description="Helical" evidence="1">
    <location>
        <begin position="62"/>
        <end position="80"/>
    </location>
</feature>
<evidence type="ECO:0000313" key="2">
    <source>
        <dbReference type="EMBL" id="AIG44526.1"/>
    </source>
</evidence>
<dbReference type="HOGENOM" id="CLU_2482063_0_0_9"/>
<evidence type="ECO:0000256" key="1">
    <source>
        <dbReference type="SAM" id="Phobius"/>
    </source>
</evidence>
<protein>
    <submittedName>
        <fullName evidence="2">Membrane protein</fullName>
    </submittedName>
</protein>
<sequence length="87" mass="10300">MRNYLQQWAYASLAWFITFFINSATELFQLYNATKITLMGLQIQNIDTSETLTNYFSLTPRFHLVYFCFSFAWLAIYSLGKKYVVNP</sequence>
<feature type="transmembrane region" description="Helical" evidence="1">
    <location>
        <begin position="12"/>
        <end position="31"/>
    </location>
</feature>
<evidence type="ECO:0000313" key="3">
    <source>
        <dbReference type="Proteomes" id="UP000028185"/>
    </source>
</evidence>